<dbReference type="Proteomes" id="UP000287224">
    <property type="component" value="Unassembled WGS sequence"/>
</dbReference>
<keyword evidence="2" id="KW-1185">Reference proteome</keyword>
<proteinExistence type="predicted"/>
<dbReference type="AlphaFoldDB" id="A0A401Z7X1"/>
<evidence type="ECO:0000313" key="1">
    <source>
        <dbReference type="EMBL" id="GCE02942.1"/>
    </source>
</evidence>
<accession>A0A401Z7X1</accession>
<sequence length="47" mass="5144">MKLTESVPHRTLFGDEGFVAYEAALAWVTGEIAVSPIAKLNARAKRQ</sequence>
<organism evidence="1 2">
    <name type="scientific">Dictyobacter aurantiacus</name>
    <dbReference type="NCBI Taxonomy" id="1936993"/>
    <lineage>
        <taxon>Bacteria</taxon>
        <taxon>Bacillati</taxon>
        <taxon>Chloroflexota</taxon>
        <taxon>Ktedonobacteria</taxon>
        <taxon>Ktedonobacterales</taxon>
        <taxon>Dictyobacteraceae</taxon>
        <taxon>Dictyobacter</taxon>
    </lineage>
</organism>
<reference evidence="2" key="1">
    <citation type="submission" date="2018-12" db="EMBL/GenBank/DDBJ databases">
        <title>Tengunoibacter tsumagoiensis gen. nov., sp. nov., Dictyobacter kobayashii sp. nov., D. alpinus sp. nov., and D. joshuensis sp. nov. and description of Dictyobacteraceae fam. nov. within the order Ktedonobacterales isolated from Tengu-no-mugimeshi.</title>
        <authorList>
            <person name="Wang C.M."/>
            <person name="Zheng Y."/>
            <person name="Sakai Y."/>
            <person name="Toyoda A."/>
            <person name="Minakuchi Y."/>
            <person name="Abe K."/>
            <person name="Yokota A."/>
            <person name="Yabe S."/>
        </authorList>
    </citation>
    <scope>NUCLEOTIDE SEQUENCE [LARGE SCALE GENOMIC DNA]</scope>
    <source>
        <strain evidence="2">S-27</strain>
    </source>
</reference>
<gene>
    <name evidence="1" type="ORF">KDAU_02710</name>
</gene>
<protein>
    <submittedName>
        <fullName evidence="1">Uncharacterized protein</fullName>
    </submittedName>
</protein>
<comment type="caution">
    <text evidence="1">The sequence shown here is derived from an EMBL/GenBank/DDBJ whole genome shotgun (WGS) entry which is preliminary data.</text>
</comment>
<name>A0A401Z7X1_9CHLR</name>
<evidence type="ECO:0000313" key="2">
    <source>
        <dbReference type="Proteomes" id="UP000287224"/>
    </source>
</evidence>
<dbReference type="EMBL" id="BIFQ01000001">
    <property type="protein sequence ID" value="GCE02942.1"/>
    <property type="molecule type" value="Genomic_DNA"/>
</dbReference>